<dbReference type="OrthoDB" id="1550603at2"/>
<name>A0A370HAN2_9HYPH</name>
<reference evidence="1 2" key="1">
    <citation type="submission" date="2018-07" db="EMBL/GenBank/DDBJ databases">
        <title>Genomic Encyclopedia of Type Strains, Phase IV (KMG-IV): sequencing the most valuable type-strain genomes for metagenomic binning, comparative biology and taxonomic classification.</title>
        <authorList>
            <person name="Goeker M."/>
        </authorList>
    </citation>
    <scope>NUCLEOTIDE SEQUENCE [LARGE SCALE GENOMIC DNA]</scope>
    <source>
        <strain evidence="1 2">DSM 14364</strain>
    </source>
</reference>
<keyword evidence="1" id="KW-0808">Transferase</keyword>
<dbReference type="Pfam" id="PF08843">
    <property type="entry name" value="AbiEii"/>
    <property type="match status" value="1"/>
</dbReference>
<comment type="caution">
    <text evidence="1">The sequence shown here is derived from an EMBL/GenBank/DDBJ whole genome shotgun (WGS) entry which is preliminary data.</text>
</comment>
<sequence>MPPAEQYRRQVALLVSIIPFVAEEDCFALKGGTAINLFVRNLPRLSVDIDLTYLPVAGRPESLAGINAAMKRIAGRIRQNLQRVHVNEVVNAREGIVTKLTVQAAGAQIKIEVTPVLRGCVYEPEMRGVSPNVEDTFGFSGIQVVSFADLYAGKLVAAFDRQHPRDLFDVRDLLANEGITEALRTAFIVYLLSHDRPMAEVLAPPRKDISHEFTHGFDGMTVAPVTIEELIQVRETMIEAVVGGMPDAHRRFLLSFERGEPEWELLGVDAVKDLPAVKWRQHNLDKLSAEKRRALVMQLEQVLAQEPVSTSAGQAK</sequence>
<keyword evidence="2" id="KW-1185">Reference proteome</keyword>
<dbReference type="RefSeq" id="WP_114772513.1">
    <property type="nucleotide sequence ID" value="NZ_QQBB01000012.1"/>
</dbReference>
<evidence type="ECO:0000313" key="1">
    <source>
        <dbReference type="EMBL" id="RDI53850.1"/>
    </source>
</evidence>
<organism evidence="1 2">
    <name type="scientific">Microvirga subterranea</name>
    <dbReference type="NCBI Taxonomy" id="186651"/>
    <lineage>
        <taxon>Bacteria</taxon>
        <taxon>Pseudomonadati</taxon>
        <taxon>Pseudomonadota</taxon>
        <taxon>Alphaproteobacteria</taxon>
        <taxon>Hyphomicrobiales</taxon>
        <taxon>Methylobacteriaceae</taxon>
        <taxon>Microvirga</taxon>
    </lineage>
</organism>
<evidence type="ECO:0000313" key="2">
    <source>
        <dbReference type="Proteomes" id="UP000254925"/>
    </source>
</evidence>
<dbReference type="Gene3D" id="3.10.450.620">
    <property type="entry name" value="JHP933, nucleotidyltransferase-like core domain"/>
    <property type="match status" value="1"/>
</dbReference>
<dbReference type="Proteomes" id="UP000254925">
    <property type="component" value="Unassembled WGS sequence"/>
</dbReference>
<dbReference type="AlphaFoldDB" id="A0A370HAN2"/>
<proteinExistence type="predicted"/>
<gene>
    <name evidence="1" type="ORF">DES45_11254</name>
</gene>
<accession>A0A370HAN2</accession>
<dbReference type="InterPro" id="IPR014942">
    <property type="entry name" value="AbiEii"/>
</dbReference>
<dbReference type="GO" id="GO:0016740">
    <property type="term" value="F:transferase activity"/>
    <property type="evidence" value="ECO:0007669"/>
    <property type="project" value="UniProtKB-KW"/>
</dbReference>
<protein>
    <submittedName>
        <fullName evidence="1">Nucleotidyltransferase AbiEii toxin of type IV toxin-antitoxin system</fullName>
    </submittedName>
</protein>
<dbReference type="EMBL" id="QQBB01000012">
    <property type="protein sequence ID" value="RDI53850.1"/>
    <property type="molecule type" value="Genomic_DNA"/>
</dbReference>